<dbReference type="PANTHER" id="PTHR32251">
    <property type="entry name" value="3-OXO-5-ALPHA-STEROID 4-DEHYDROGENASE"/>
    <property type="match status" value="1"/>
</dbReference>
<dbReference type="Proteomes" id="UP000311382">
    <property type="component" value="Unassembled WGS sequence"/>
</dbReference>
<dbReference type="GO" id="GO:0016020">
    <property type="term" value="C:membrane"/>
    <property type="evidence" value="ECO:0007669"/>
    <property type="project" value="TreeGrafter"/>
</dbReference>
<evidence type="ECO:0000313" key="3">
    <source>
        <dbReference type="Proteomes" id="UP000311382"/>
    </source>
</evidence>
<feature type="transmembrane region" description="Helical" evidence="1">
    <location>
        <begin position="235"/>
        <end position="256"/>
    </location>
</feature>
<reference evidence="2 3" key="1">
    <citation type="submission" date="2019-03" db="EMBL/GenBank/DDBJ databases">
        <title>Rhodosporidium diobovatum UCD-FST 08-225 genome sequencing, assembly, and annotation.</title>
        <authorList>
            <person name="Fakankun I.U."/>
            <person name="Fristensky B."/>
            <person name="Levin D.B."/>
        </authorList>
    </citation>
    <scope>NUCLEOTIDE SEQUENCE [LARGE SCALE GENOMIC DNA]</scope>
    <source>
        <strain evidence="2 3">UCD-FST 08-225</strain>
    </source>
</reference>
<keyword evidence="1" id="KW-0812">Transmembrane</keyword>
<proteinExistence type="predicted"/>
<dbReference type="Pfam" id="PF06966">
    <property type="entry name" value="DUF1295"/>
    <property type="match status" value="1"/>
</dbReference>
<evidence type="ECO:0000256" key="1">
    <source>
        <dbReference type="SAM" id="Phobius"/>
    </source>
</evidence>
<feature type="transmembrane region" description="Helical" evidence="1">
    <location>
        <begin position="92"/>
        <end position="114"/>
    </location>
</feature>
<comment type="caution">
    <text evidence="2">The sequence shown here is derived from an EMBL/GenBank/DDBJ whole genome shotgun (WGS) entry which is preliminary data.</text>
</comment>
<feature type="transmembrane region" description="Helical" evidence="1">
    <location>
        <begin position="37"/>
        <end position="58"/>
    </location>
</feature>
<dbReference type="InterPro" id="IPR010721">
    <property type="entry name" value="UstE-like"/>
</dbReference>
<keyword evidence="1" id="KW-0472">Membrane</keyword>
<protein>
    <submittedName>
        <fullName evidence="2">Uncharacterized protein</fullName>
    </submittedName>
</protein>
<sequence>MARGWMGGLLAAFTFAGSDFRNTMSTYEDYTPVLDDFYLALATVVLIPLQDVFFAAAVGFKEPAVLIPGAAITCLLATQLFFWLGAGASFSVRNILVVGLLGLWALHLFIFSIVHTCEARKRGSLAAQKRPVRLPLGVILSYLVFPWVLFLPFILSCSPNVSYSGYGQYVRFEPYPSDIIGLVLIALAFLVEIGAWYGKLRFDLRKNHASSSNGKSLASSLIPSYGIYRFTRHPLLFSVPLLSLGIYVLVATPAFYAWGGGGLRNRLGSPGREALVASVVCPVAIILAEVLFVLPWLERVQLAHYSSLASERAVPAAEGNVWTAYEVYRSRTSPIIPLPPSVYGRLPAGVRRWVFGERSLDSTAARRFAGREAETGVEC</sequence>
<dbReference type="Gene3D" id="1.20.120.1630">
    <property type="match status" value="1"/>
</dbReference>
<organism evidence="2 3">
    <name type="scientific">Rhodotorula diobovata</name>
    <dbReference type="NCBI Taxonomy" id="5288"/>
    <lineage>
        <taxon>Eukaryota</taxon>
        <taxon>Fungi</taxon>
        <taxon>Dikarya</taxon>
        <taxon>Basidiomycota</taxon>
        <taxon>Pucciniomycotina</taxon>
        <taxon>Microbotryomycetes</taxon>
        <taxon>Sporidiobolales</taxon>
        <taxon>Sporidiobolaceae</taxon>
        <taxon>Rhodotorula</taxon>
    </lineage>
</organism>
<accession>A0A5C5G4P9</accession>
<keyword evidence="3" id="KW-1185">Reference proteome</keyword>
<dbReference type="EMBL" id="SOZI01000005">
    <property type="protein sequence ID" value="TNY24117.1"/>
    <property type="molecule type" value="Genomic_DNA"/>
</dbReference>
<dbReference type="AlphaFoldDB" id="A0A5C5G4P9"/>
<dbReference type="OrthoDB" id="67965at2759"/>
<evidence type="ECO:0000313" key="2">
    <source>
        <dbReference type="EMBL" id="TNY24117.1"/>
    </source>
</evidence>
<feature type="transmembrane region" description="Helical" evidence="1">
    <location>
        <begin position="276"/>
        <end position="297"/>
    </location>
</feature>
<feature type="transmembrane region" description="Helical" evidence="1">
    <location>
        <begin position="65"/>
        <end position="86"/>
    </location>
</feature>
<dbReference type="PANTHER" id="PTHR32251:SF15">
    <property type="entry name" value="3-OXO-5-ALPHA-STEROID 4-DEHYDROGENASE (DUF1295)"/>
    <property type="match status" value="1"/>
</dbReference>
<feature type="transmembrane region" description="Helical" evidence="1">
    <location>
        <begin position="134"/>
        <end position="155"/>
    </location>
</feature>
<feature type="transmembrane region" description="Helical" evidence="1">
    <location>
        <begin position="175"/>
        <end position="197"/>
    </location>
</feature>
<gene>
    <name evidence="2" type="ORF">DMC30DRAFT_443821</name>
</gene>
<keyword evidence="1" id="KW-1133">Transmembrane helix</keyword>
<name>A0A5C5G4P9_9BASI</name>